<dbReference type="EMBL" id="AMGY01000001">
    <property type="protein sequence ID" value="EXJ92402.1"/>
    <property type="molecule type" value="Genomic_DNA"/>
</dbReference>
<dbReference type="Gene3D" id="3.30.110.170">
    <property type="entry name" value="Protein of unknown function (DUF541), domain 1"/>
    <property type="match status" value="1"/>
</dbReference>
<accession>W9YHR1</accession>
<evidence type="ECO:0008006" key="3">
    <source>
        <dbReference type="Google" id="ProtNLM"/>
    </source>
</evidence>
<proteinExistence type="predicted"/>
<dbReference type="GO" id="GO:0006974">
    <property type="term" value="P:DNA damage response"/>
    <property type="evidence" value="ECO:0007669"/>
    <property type="project" value="TreeGrafter"/>
</dbReference>
<organism evidence="1 2">
    <name type="scientific">Capronia epimyces CBS 606.96</name>
    <dbReference type="NCBI Taxonomy" id="1182542"/>
    <lineage>
        <taxon>Eukaryota</taxon>
        <taxon>Fungi</taxon>
        <taxon>Dikarya</taxon>
        <taxon>Ascomycota</taxon>
        <taxon>Pezizomycotina</taxon>
        <taxon>Eurotiomycetes</taxon>
        <taxon>Chaetothyriomycetidae</taxon>
        <taxon>Chaetothyriales</taxon>
        <taxon>Herpotrichiellaceae</taxon>
        <taxon>Capronia</taxon>
    </lineage>
</organism>
<evidence type="ECO:0000313" key="2">
    <source>
        <dbReference type="Proteomes" id="UP000019478"/>
    </source>
</evidence>
<dbReference type="RefSeq" id="XP_007729292.1">
    <property type="nucleotide sequence ID" value="XM_007731102.1"/>
</dbReference>
<dbReference type="Pfam" id="PF04402">
    <property type="entry name" value="SIMPL"/>
    <property type="match status" value="1"/>
</dbReference>
<gene>
    <name evidence="1" type="ORF">A1O3_00953</name>
</gene>
<dbReference type="PANTHER" id="PTHR34387:SF1">
    <property type="entry name" value="PERIPLASMIC IMMUNOGENIC PROTEIN"/>
    <property type="match status" value="1"/>
</dbReference>
<dbReference type="GeneID" id="19165092"/>
<sequence>MVPTVINIEGCATISTVAERATLLVGVFDSGYDKDSVSKNVVNTVNSLQAELDLLCPRLENGDISPEAPVSFFSISSLTTSSREERAEDDQGRLARRTGKDIYTTNTNLDIRFRDFGKLGQMVVQLSSTPLVQVKGVTWKLTEEKRTALQDQVRMDALRRAIQRAQSYAQIIGRSNTVTPVKIQDHPESQPTGRAKQRVRMQMAASPALSLGGGIDFEPQLIEVSAKLDVEFHAE</sequence>
<dbReference type="InterPro" id="IPR007497">
    <property type="entry name" value="SIMPL/DUF541"/>
</dbReference>
<dbReference type="PANTHER" id="PTHR34387">
    <property type="entry name" value="SLR1258 PROTEIN"/>
    <property type="match status" value="1"/>
</dbReference>
<dbReference type="HOGENOM" id="CLU_075628_1_0_1"/>
<evidence type="ECO:0000313" key="1">
    <source>
        <dbReference type="EMBL" id="EXJ92402.1"/>
    </source>
</evidence>
<dbReference type="Proteomes" id="UP000019478">
    <property type="component" value="Unassembled WGS sequence"/>
</dbReference>
<dbReference type="OrthoDB" id="3335918at2759"/>
<dbReference type="AlphaFoldDB" id="W9YHR1"/>
<comment type="caution">
    <text evidence="1">The sequence shown here is derived from an EMBL/GenBank/DDBJ whole genome shotgun (WGS) entry which is preliminary data.</text>
</comment>
<keyword evidence="2" id="KW-1185">Reference proteome</keyword>
<dbReference type="InterPro" id="IPR052022">
    <property type="entry name" value="26kDa_periplasmic_antigen"/>
</dbReference>
<reference evidence="1 2" key="1">
    <citation type="submission" date="2013-03" db="EMBL/GenBank/DDBJ databases">
        <title>The Genome Sequence of Capronia epimyces CBS 606.96.</title>
        <authorList>
            <consortium name="The Broad Institute Genomics Platform"/>
            <person name="Cuomo C."/>
            <person name="de Hoog S."/>
            <person name="Gorbushina A."/>
            <person name="Walker B."/>
            <person name="Young S.K."/>
            <person name="Zeng Q."/>
            <person name="Gargeya S."/>
            <person name="Fitzgerald M."/>
            <person name="Haas B."/>
            <person name="Abouelleil A."/>
            <person name="Allen A.W."/>
            <person name="Alvarado L."/>
            <person name="Arachchi H.M."/>
            <person name="Berlin A.M."/>
            <person name="Chapman S.B."/>
            <person name="Gainer-Dewar J."/>
            <person name="Goldberg J."/>
            <person name="Griggs A."/>
            <person name="Gujja S."/>
            <person name="Hansen M."/>
            <person name="Howarth C."/>
            <person name="Imamovic A."/>
            <person name="Ireland A."/>
            <person name="Larimer J."/>
            <person name="McCowan C."/>
            <person name="Murphy C."/>
            <person name="Pearson M."/>
            <person name="Poon T.W."/>
            <person name="Priest M."/>
            <person name="Roberts A."/>
            <person name="Saif S."/>
            <person name="Shea T."/>
            <person name="Sisk P."/>
            <person name="Sykes S."/>
            <person name="Wortman J."/>
            <person name="Nusbaum C."/>
            <person name="Birren B."/>
        </authorList>
    </citation>
    <scope>NUCLEOTIDE SEQUENCE [LARGE SCALE GENOMIC DNA]</scope>
    <source>
        <strain evidence="1 2">CBS 606.96</strain>
    </source>
</reference>
<name>W9YHR1_9EURO</name>
<dbReference type="eggNOG" id="ENOG502SGSU">
    <property type="taxonomic scope" value="Eukaryota"/>
</dbReference>
<protein>
    <recommendedName>
        <fullName evidence="3">DUF541 domain-containing protein</fullName>
    </recommendedName>
</protein>
<dbReference type="Gene3D" id="3.30.70.2970">
    <property type="entry name" value="Protein of unknown function (DUF541), domain 2"/>
    <property type="match status" value="1"/>
</dbReference>